<evidence type="ECO:0000313" key="2">
    <source>
        <dbReference type="EMBL" id="KAG8063862.1"/>
    </source>
</evidence>
<organism evidence="2 3">
    <name type="scientific">Zizania palustris</name>
    <name type="common">Northern wild rice</name>
    <dbReference type="NCBI Taxonomy" id="103762"/>
    <lineage>
        <taxon>Eukaryota</taxon>
        <taxon>Viridiplantae</taxon>
        <taxon>Streptophyta</taxon>
        <taxon>Embryophyta</taxon>
        <taxon>Tracheophyta</taxon>
        <taxon>Spermatophyta</taxon>
        <taxon>Magnoliopsida</taxon>
        <taxon>Liliopsida</taxon>
        <taxon>Poales</taxon>
        <taxon>Poaceae</taxon>
        <taxon>BOP clade</taxon>
        <taxon>Oryzoideae</taxon>
        <taxon>Oryzeae</taxon>
        <taxon>Zizaniinae</taxon>
        <taxon>Zizania</taxon>
    </lineage>
</organism>
<name>A0A8J5SHN1_ZIZPA</name>
<accession>A0A8J5SHN1</accession>
<sequence length="72" mass="8159">MIVLNKPSGLQVLPKGLFQQCTVLAQLQLKDWKMPSPFCLKRKDVQTHPVPVHRLGRGTSGMFLFFSHAQNL</sequence>
<protein>
    <recommendedName>
        <fullName evidence="1">Pseudouridine synthase RsuA/RluA-like domain-containing protein</fullName>
    </recommendedName>
</protein>
<keyword evidence="3" id="KW-1185">Reference proteome</keyword>
<reference evidence="2" key="2">
    <citation type="submission" date="2021-02" db="EMBL/GenBank/DDBJ databases">
        <authorList>
            <person name="Kimball J.A."/>
            <person name="Haas M.W."/>
            <person name="Macchietto M."/>
            <person name="Kono T."/>
            <person name="Duquette J."/>
            <person name="Shao M."/>
        </authorList>
    </citation>
    <scope>NUCLEOTIDE SEQUENCE</scope>
    <source>
        <tissue evidence="2">Fresh leaf tissue</tissue>
    </source>
</reference>
<evidence type="ECO:0000259" key="1">
    <source>
        <dbReference type="Pfam" id="PF00849"/>
    </source>
</evidence>
<dbReference type="GO" id="GO:0009982">
    <property type="term" value="F:pseudouridine synthase activity"/>
    <property type="evidence" value="ECO:0007669"/>
    <property type="project" value="InterPro"/>
</dbReference>
<evidence type="ECO:0000313" key="3">
    <source>
        <dbReference type="Proteomes" id="UP000729402"/>
    </source>
</evidence>
<dbReference type="Proteomes" id="UP000729402">
    <property type="component" value="Unassembled WGS sequence"/>
</dbReference>
<reference evidence="2" key="1">
    <citation type="journal article" date="2021" name="bioRxiv">
        <title>Whole Genome Assembly and Annotation of Northern Wild Rice, Zizania palustris L., Supports a Whole Genome Duplication in the Zizania Genus.</title>
        <authorList>
            <person name="Haas M."/>
            <person name="Kono T."/>
            <person name="Macchietto M."/>
            <person name="Millas R."/>
            <person name="McGilp L."/>
            <person name="Shao M."/>
            <person name="Duquette J."/>
            <person name="Hirsch C.N."/>
            <person name="Kimball J."/>
        </authorList>
    </citation>
    <scope>NUCLEOTIDE SEQUENCE</scope>
    <source>
        <tissue evidence="2">Fresh leaf tissue</tissue>
    </source>
</reference>
<gene>
    <name evidence="2" type="ORF">GUJ93_ZPchr0003g17972</name>
</gene>
<dbReference type="InterPro" id="IPR006145">
    <property type="entry name" value="PsdUridine_synth_RsuA/RluA"/>
</dbReference>
<dbReference type="GO" id="GO:0001522">
    <property type="term" value="P:pseudouridine synthesis"/>
    <property type="evidence" value="ECO:0007669"/>
    <property type="project" value="InterPro"/>
</dbReference>
<dbReference type="Pfam" id="PF00849">
    <property type="entry name" value="PseudoU_synth_2"/>
    <property type="match status" value="1"/>
</dbReference>
<feature type="domain" description="Pseudouridine synthase RsuA/RluA-like" evidence="1">
    <location>
        <begin position="2"/>
        <end position="65"/>
    </location>
</feature>
<dbReference type="OrthoDB" id="428658at2759"/>
<dbReference type="EMBL" id="JAAALK010000286">
    <property type="protein sequence ID" value="KAG8063862.1"/>
    <property type="molecule type" value="Genomic_DNA"/>
</dbReference>
<dbReference type="AlphaFoldDB" id="A0A8J5SHN1"/>
<comment type="caution">
    <text evidence="2">The sequence shown here is derived from an EMBL/GenBank/DDBJ whole genome shotgun (WGS) entry which is preliminary data.</text>
</comment>
<dbReference type="GO" id="GO:0003723">
    <property type="term" value="F:RNA binding"/>
    <property type="evidence" value="ECO:0007669"/>
    <property type="project" value="InterPro"/>
</dbReference>
<proteinExistence type="predicted"/>